<sequence length="299" mass="31584">MKAERSRGPPMSVDQLSVSLTKEQAYALVDAVSERDELALTASAHENEETGEWVFEATCDSPPDLAAFSELARQVLGGEVTFSVETIDPEVNWVAKSLEGLAPVIAGGFYVYGSHATEPVPEHLTPMRIEAAQAFGTGHHETTTGCLEAIEMVLRKRTPSRMIDIGTGTGVLAIALAKRVDAKILATDIDPIAVTTTIDNANDNGVGAQIDTIEATGLDHPEIAGRAPYDLIVANILAGPLTELAPGMGRIAQPGGHAILSGILNTQADGVIAAYEAAGFALVDHLKRKDWTTLVLRKG</sequence>
<dbReference type="OrthoDB" id="9785995at2"/>
<evidence type="ECO:0000256" key="5">
    <source>
        <dbReference type="ARBA" id="ARBA00022691"/>
    </source>
</evidence>
<dbReference type="GO" id="GO:0016279">
    <property type="term" value="F:protein-lysine N-methyltransferase activity"/>
    <property type="evidence" value="ECO:0007669"/>
    <property type="project" value="RHEA"/>
</dbReference>
<dbReference type="PANTHER" id="PTHR43648:SF1">
    <property type="entry name" value="ELECTRON TRANSFER FLAVOPROTEIN BETA SUBUNIT LYSINE METHYLTRANSFERASE"/>
    <property type="match status" value="1"/>
</dbReference>
<keyword evidence="4 6" id="KW-0808">Transferase</keyword>
<dbReference type="InterPro" id="IPR004498">
    <property type="entry name" value="Ribosomal_PrmA_MeTrfase"/>
</dbReference>
<dbReference type="Proteomes" id="UP000078389">
    <property type="component" value="Unassembled WGS sequence"/>
</dbReference>
<dbReference type="STRING" id="1770058.A3840_13875"/>
<protein>
    <recommendedName>
        <fullName evidence="6">Ribosomal protein L11 methyltransferase</fullName>
        <shortName evidence="6">L11 Mtase</shortName>
        <ecNumber evidence="6">2.1.1.-</ecNumber>
    </recommendedName>
</protein>
<feature type="binding site" evidence="6">
    <location>
        <position position="166"/>
    </location>
    <ligand>
        <name>S-adenosyl-L-methionine</name>
        <dbReference type="ChEBI" id="CHEBI:59789"/>
    </ligand>
</feature>
<dbReference type="CDD" id="cd02440">
    <property type="entry name" value="AdoMet_MTases"/>
    <property type="match status" value="1"/>
</dbReference>
<evidence type="ECO:0000313" key="8">
    <source>
        <dbReference type="Proteomes" id="UP000078389"/>
    </source>
</evidence>
<comment type="subcellular location">
    <subcellularLocation>
        <location evidence="6">Cytoplasm</location>
    </subcellularLocation>
</comment>
<feature type="binding site" evidence="6">
    <location>
        <position position="143"/>
    </location>
    <ligand>
        <name>S-adenosyl-L-methionine</name>
        <dbReference type="ChEBI" id="CHEBI:59789"/>
    </ligand>
</feature>
<evidence type="ECO:0000256" key="3">
    <source>
        <dbReference type="ARBA" id="ARBA00022603"/>
    </source>
</evidence>
<gene>
    <name evidence="6" type="primary">prmA</name>
    <name evidence="7" type="ORF">A3840_13875</name>
</gene>
<dbReference type="AlphaFoldDB" id="A0A178HUC7"/>
<accession>A0A178HUC7</accession>
<keyword evidence="8" id="KW-1185">Reference proteome</keyword>
<dbReference type="InterPro" id="IPR029063">
    <property type="entry name" value="SAM-dependent_MTases_sf"/>
</dbReference>
<dbReference type="SUPFAM" id="SSF53335">
    <property type="entry name" value="S-adenosyl-L-methionine-dependent methyltransferases"/>
    <property type="match status" value="1"/>
</dbReference>
<reference evidence="7 8" key="1">
    <citation type="submission" date="2016-03" db="EMBL/GenBank/DDBJ databases">
        <title>Genome sequencing of Devosia sp. S37.</title>
        <authorList>
            <person name="Mohd Nor M."/>
        </authorList>
    </citation>
    <scope>NUCLEOTIDE SEQUENCE [LARGE SCALE GENOMIC DNA]</scope>
    <source>
        <strain evidence="7 8">S37</strain>
    </source>
</reference>
<dbReference type="GO" id="GO:0005737">
    <property type="term" value="C:cytoplasm"/>
    <property type="evidence" value="ECO:0007669"/>
    <property type="project" value="UniProtKB-SubCell"/>
</dbReference>
<comment type="caution">
    <text evidence="7">The sequence shown here is derived from an EMBL/GenBank/DDBJ whole genome shotgun (WGS) entry which is preliminary data.</text>
</comment>
<evidence type="ECO:0000256" key="6">
    <source>
        <dbReference type="HAMAP-Rule" id="MF_00735"/>
    </source>
</evidence>
<dbReference type="PANTHER" id="PTHR43648">
    <property type="entry name" value="ELECTRON TRANSFER FLAVOPROTEIN BETA SUBUNIT LYSINE METHYLTRANSFERASE"/>
    <property type="match status" value="1"/>
</dbReference>
<comment type="similarity">
    <text evidence="1 6">Belongs to the methyltransferase superfamily. PrmA family.</text>
</comment>
<proteinExistence type="inferred from homology"/>
<keyword evidence="3 6" id="KW-0489">Methyltransferase</keyword>
<evidence type="ECO:0000313" key="7">
    <source>
        <dbReference type="EMBL" id="OAM76070.1"/>
    </source>
</evidence>
<organism evidence="7 8">
    <name type="scientific">Devosia elaeis</name>
    <dbReference type="NCBI Taxonomy" id="1770058"/>
    <lineage>
        <taxon>Bacteria</taxon>
        <taxon>Pseudomonadati</taxon>
        <taxon>Pseudomonadota</taxon>
        <taxon>Alphaproteobacteria</taxon>
        <taxon>Hyphomicrobiales</taxon>
        <taxon>Devosiaceae</taxon>
        <taxon>Devosia</taxon>
    </lineage>
</organism>
<dbReference type="EMBL" id="LVVY01000100">
    <property type="protein sequence ID" value="OAM76070.1"/>
    <property type="molecule type" value="Genomic_DNA"/>
</dbReference>
<feature type="binding site" evidence="6">
    <location>
        <position position="188"/>
    </location>
    <ligand>
        <name>S-adenosyl-L-methionine</name>
        <dbReference type="ChEBI" id="CHEBI:59789"/>
    </ligand>
</feature>
<evidence type="ECO:0000256" key="1">
    <source>
        <dbReference type="ARBA" id="ARBA00009741"/>
    </source>
</evidence>
<dbReference type="Gene3D" id="3.40.50.150">
    <property type="entry name" value="Vaccinia Virus protein VP39"/>
    <property type="match status" value="1"/>
</dbReference>
<dbReference type="EC" id="2.1.1.-" evidence="6"/>
<dbReference type="HAMAP" id="MF_00735">
    <property type="entry name" value="Methyltr_PrmA"/>
    <property type="match status" value="1"/>
</dbReference>
<keyword evidence="2 6" id="KW-0963">Cytoplasm</keyword>
<name>A0A178HUC7_9HYPH</name>
<feature type="binding site" evidence="6">
    <location>
        <position position="235"/>
    </location>
    <ligand>
        <name>S-adenosyl-L-methionine</name>
        <dbReference type="ChEBI" id="CHEBI:59789"/>
    </ligand>
</feature>
<dbReference type="InterPro" id="IPR050078">
    <property type="entry name" value="Ribosomal_L11_MeTrfase_PrmA"/>
</dbReference>
<comment type="catalytic activity">
    <reaction evidence="6">
        <text>L-lysyl-[protein] + 3 S-adenosyl-L-methionine = N(6),N(6),N(6)-trimethyl-L-lysyl-[protein] + 3 S-adenosyl-L-homocysteine + 3 H(+)</text>
        <dbReference type="Rhea" id="RHEA:54192"/>
        <dbReference type="Rhea" id="RHEA-COMP:9752"/>
        <dbReference type="Rhea" id="RHEA-COMP:13826"/>
        <dbReference type="ChEBI" id="CHEBI:15378"/>
        <dbReference type="ChEBI" id="CHEBI:29969"/>
        <dbReference type="ChEBI" id="CHEBI:57856"/>
        <dbReference type="ChEBI" id="CHEBI:59789"/>
        <dbReference type="ChEBI" id="CHEBI:61961"/>
    </reaction>
</comment>
<dbReference type="Pfam" id="PF06325">
    <property type="entry name" value="PrmA"/>
    <property type="match status" value="1"/>
</dbReference>
<evidence type="ECO:0000256" key="4">
    <source>
        <dbReference type="ARBA" id="ARBA00022679"/>
    </source>
</evidence>
<evidence type="ECO:0000256" key="2">
    <source>
        <dbReference type="ARBA" id="ARBA00022490"/>
    </source>
</evidence>
<keyword evidence="5 6" id="KW-0949">S-adenosyl-L-methionine</keyword>
<comment type="function">
    <text evidence="6">Methylates ribosomal protein L11.</text>
</comment>
<dbReference type="NCBIfam" id="NF001784">
    <property type="entry name" value="PRK00517.2-1"/>
    <property type="match status" value="1"/>
</dbReference>
<dbReference type="GO" id="GO:0032259">
    <property type="term" value="P:methylation"/>
    <property type="evidence" value="ECO:0007669"/>
    <property type="project" value="UniProtKB-KW"/>
</dbReference>